<reference evidence="1" key="1">
    <citation type="submission" date="2019-11" db="EMBL/GenBank/DDBJ databases">
        <title>Nori genome reveals adaptations in red seaweeds to the harsh intertidal environment.</title>
        <authorList>
            <person name="Wang D."/>
            <person name="Mao Y."/>
        </authorList>
    </citation>
    <scope>NUCLEOTIDE SEQUENCE</scope>
    <source>
        <tissue evidence="1">Gametophyte</tissue>
    </source>
</reference>
<accession>A0ACC3C3C0</accession>
<evidence type="ECO:0000313" key="1">
    <source>
        <dbReference type="EMBL" id="KAK1864629.1"/>
    </source>
</evidence>
<evidence type="ECO:0000313" key="2">
    <source>
        <dbReference type="Proteomes" id="UP000798662"/>
    </source>
</evidence>
<dbReference type="Proteomes" id="UP000798662">
    <property type="component" value="Chromosome 2"/>
</dbReference>
<name>A0ACC3C3C0_PYRYE</name>
<proteinExistence type="predicted"/>
<gene>
    <name evidence="1" type="ORF">I4F81_007173</name>
</gene>
<comment type="caution">
    <text evidence="1">The sequence shown here is derived from an EMBL/GenBank/DDBJ whole genome shotgun (WGS) entry which is preliminary data.</text>
</comment>
<dbReference type="EMBL" id="CM020619">
    <property type="protein sequence ID" value="KAK1864629.1"/>
    <property type="molecule type" value="Genomic_DNA"/>
</dbReference>
<sequence length="568" mass="62354">MTSYGSVPIDYSLNQRRLPRSQVERIPTVDDWEDDDGSGRDDVDGADGEHEVGSLASSLRANFLPPSARLLSATDPAFERYKSIGSPSPGSSFLSPVFSHLPSVKPSRLTVSSDDAQRLRRKLLRGANLLVVQGGYSGKRFIYERLKELGVAVTIMDGPDTVWRAAAEEGLIAEFIEIDFTEHDTVFQRAMDILLSLELTFDGVTTFYEEAVSLAARVATALGVETNPVSACDQARNKRITRQVMANCGLPVPRFSSVRTEEDLLSACELVGFPAILKPVFGLASMGVTRVNEKEAALVAYRKIAESIATSSESLWAQGTELVLEEFYDGDEFDIDVLLSDGKVVYSKVSDNWACWEPWFQETGTNCPSMYPADRQAELVKLAIDSTLALGFRAGAFHVECKYTSRGPRLIEVNARMGGVSVRDANLRAWGVDMVEEHAMSALKIPIRPVVAKTPMVYFAETAINAPYSGTVTSSTWLEEILSVPMVHKVNYFKREGDVVQGPADGVPDWLAEVIVVSTTSASDAVSCIREVVRDLRVPIEAKEPGSERGWFFPDHAYPFAEAVDLKV</sequence>
<protein>
    <submittedName>
        <fullName evidence="1">Uncharacterized protein</fullName>
    </submittedName>
</protein>
<keyword evidence="2" id="KW-1185">Reference proteome</keyword>
<organism evidence="1 2">
    <name type="scientific">Pyropia yezoensis</name>
    <name type="common">Susabi-nori</name>
    <name type="synonym">Porphyra yezoensis</name>
    <dbReference type="NCBI Taxonomy" id="2788"/>
    <lineage>
        <taxon>Eukaryota</taxon>
        <taxon>Rhodophyta</taxon>
        <taxon>Bangiophyceae</taxon>
        <taxon>Bangiales</taxon>
        <taxon>Bangiaceae</taxon>
        <taxon>Pyropia</taxon>
    </lineage>
</organism>